<sequence length="155" mass="16786">MKRINPNRAAAKRGFPATVMDGIITGGIVRRASPAMVDSYHEYLAEDYHRVRALADSDLVLVQLAGQRAGAGLSTHGARQMIDRAGRRAGLGRVRPHTFRHTWATALTEATGGNTKAVADEGGWTSSRTVEDTYAHLAGDPTLQAALEHIWTEQL</sequence>
<evidence type="ECO:0000313" key="4">
    <source>
        <dbReference type="Proteomes" id="UP000006447"/>
    </source>
</evidence>
<comment type="caution">
    <text evidence="3">The sequence shown here is derived from an EMBL/GenBank/DDBJ whole genome shotgun (WGS) entry which is preliminary data.</text>
</comment>
<dbReference type="RefSeq" id="WP_007295862.1">
    <property type="nucleotide sequence ID" value="NZ_AJJH01000014.1"/>
</dbReference>
<dbReference type="EMBL" id="AJJH01000014">
    <property type="protein sequence ID" value="EID81579.1"/>
    <property type="molecule type" value="Genomic_DNA"/>
</dbReference>
<feature type="domain" description="Tyr recombinase" evidence="2">
    <location>
        <begin position="1"/>
        <end position="148"/>
    </location>
</feature>
<gene>
    <name evidence="3" type="ORF">W59_02451</name>
</gene>
<protein>
    <submittedName>
        <fullName evidence="3">Site-specific recombinase XerC</fullName>
    </submittedName>
</protein>
<evidence type="ECO:0000313" key="3">
    <source>
        <dbReference type="EMBL" id="EID81579.1"/>
    </source>
</evidence>
<evidence type="ECO:0000256" key="1">
    <source>
        <dbReference type="ARBA" id="ARBA00023172"/>
    </source>
</evidence>
<dbReference type="Pfam" id="PF00589">
    <property type="entry name" value="Phage_integrase"/>
    <property type="match status" value="1"/>
</dbReference>
<keyword evidence="1" id="KW-0233">DNA recombination</keyword>
<dbReference type="PATRIC" id="fig|1165867.3.peg.490"/>
<dbReference type="InterPro" id="IPR013762">
    <property type="entry name" value="Integrase-like_cat_sf"/>
</dbReference>
<proteinExistence type="predicted"/>
<evidence type="ECO:0000259" key="2">
    <source>
        <dbReference type="PROSITE" id="PS51898"/>
    </source>
</evidence>
<dbReference type="InterPro" id="IPR002104">
    <property type="entry name" value="Integrase_catalytic"/>
</dbReference>
<dbReference type="GO" id="GO:0015074">
    <property type="term" value="P:DNA integration"/>
    <property type="evidence" value="ECO:0007669"/>
    <property type="project" value="InterPro"/>
</dbReference>
<dbReference type="GO" id="GO:0003677">
    <property type="term" value="F:DNA binding"/>
    <property type="evidence" value="ECO:0007669"/>
    <property type="project" value="InterPro"/>
</dbReference>
<accession>I0WYW3</accession>
<name>I0WYW3_RHOOP</name>
<dbReference type="PROSITE" id="PS51898">
    <property type="entry name" value="TYR_RECOMBINASE"/>
    <property type="match status" value="1"/>
</dbReference>
<dbReference type="GO" id="GO:0006310">
    <property type="term" value="P:DNA recombination"/>
    <property type="evidence" value="ECO:0007669"/>
    <property type="project" value="UniProtKB-KW"/>
</dbReference>
<dbReference type="SUPFAM" id="SSF56349">
    <property type="entry name" value="DNA breaking-rejoining enzymes"/>
    <property type="match status" value="1"/>
</dbReference>
<reference evidence="3 4" key="1">
    <citation type="journal article" date="2012" name="J. Bacteriol.">
        <title>Draft genome sequence of the nitrophenol-degrading actinomycete Rhodococcus imtechensis RKJ300.</title>
        <authorList>
            <person name="Vikram S."/>
            <person name="Kumar S."/>
            <person name="Subramanian S."/>
            <person name="Raghava G.P."/>
        </authorList>
    </citation>
    <scope>NUCLEOTIDE SEQUENCE [LARGE SCALE GENOMIC DNA]</scope>
    <source>
        <strain evidence="3 4">RKJ300</strain>
    </source>
</reference>
<organism evidence="3 4">
    <name type="scientific">Rhodococcus opacus RKJ300 = JCM 13270</name>
    <dbReference type="NCBI Taxonomy" id="1165867"/>
    <lineage>
        <taxon>Bacteria</taxon>
        <taxon>Bacillati</taxon>
        <taxon>Actinomycetota</taxon>
        <taxon>Actinomycetes</taxon>
        <taxon>Mycobacteriales</taxon>
        <taxon>Nocardiaceae</taxon>
        <taxon>Rhodococcus</taxon>
    </lineage>
</organism>
<dbReference type="AlphaFoldDB" id="I0WYW3"/>
<dbReference type="Proteomes" id="UP000006447">
    <property type="component" value="Unassembled WGS sequence"/>
</dbReference>
<dbReference type="Gene3D" id="1.10.443.10">
    <property type="entry name" value="Intergrase catalytic core"/>
    <property type="match status" value="1"/>
</dbReference>
<dbReference type="InterPro" id="IPR011010">
    <property type="entry name" value="DNA_brk_join_enz"/>
</dbReference>